<evidence type="ECO:0000256" key="5">
    <source>
        <dbReference type="PROSITE-ProRule" id="PRU00104"/>
    </source>
</evidence>
<dbReference type="GO" id="GO:0006511">
    <property type="term" value="P:ubiquitin-dependent protein catabolic process"/>
    <property type="evidence" value="ECO:0007669"/>
    <property type="project" value="TreeGrafter"/>
</dbReference>
<dbReference type="InterPro" id="IPR000569">
    <property type="entry name" value="HECT_dom"/>
</dbReference>
<dbReference type="CDD" id="cd00078">
    <property type="entry name" value="HECTc"/>
    <property type="match status" value="1"/>
</dbReference>
<organism evidence="7 8">
    <name type="scientific">Megaselia scalaris</name>
    <name type="common">Humpbacked fly</name>
    <name type="synonym">Phora scalaris</name>
    <dbReference type="NCBI Taxonomy" id="36166"/>
    <lineage>
        <taxon>Eukaryota</taxon>
        <taxon>Metazoa</taxon>
        <taxon>Ecdysozoa</taxon>
        <taxon>Arthropoda</taxon>
        <taxon>Hexapoda</taxon>
        <taxon>Insecta</taxon>
        <taxon>Pterygota</taxon>
        <taxon>Neoptera</taxon>
        <taxon>Endopterygota</taxon>
        <taxon>Diptera</taxon>
        <taxon>Brachycera</taxon>
        <taxon>Muscomorpha</taxon>
        <taxon>Platypezoidea</taxon>
        <taxon>Phoridae</taxon>
        <taxon>Megaseliini</taxon>
        <taxon>Megaselia</taxon>
    </lineage>
</organism>
<protein>
    <recommendedName>
        <fullName evidence="2">HECT-type E3 ubiquitin transferase</fullName>
        <ecNumber evidence="2">2.3.2.26</ecNumber>
    </recommendedName>
</protein>
<dbReference type="GO" id="GO:0000209">
    <property type="term" value="P:protein polyubiquitination"/>
    <property type="evidence" value="ECO:0007669"/>
    <property type="project" value="InterPro"/>
</dbReference>
<evidence type="ECO:0000313" key="7">
    <source>
        <dbReference type="EnsemblMetazoa" id="MESCA006511-PA"/>
    </source>
</evidence>
<dbReference type="SUPFAM" id="SSF56204">
    <property type="entry name" value="Hect, E3 ligase catalytic domain"/>
    <property type="match status" value="1"/>
</dbReference>
<name>T1GS63_MEGSC</name>
<dbReference type="AlphaFoldDB" id="T1GS63"/>
<keyword evidence="4 5" id="KW-0833">Ubl conjugation pathway</keyword>
<keyword evidence="8" id="KW-1185">Reference proteome</keyword>
<dbReference type="PANTHER" id="PTHR45700">
    <property type="entry name" value="UBIQUITIN-PROTEIN LIGASE E3C"/>
    <property type="match status" value="1"/>
</dbReference>
<dbReference type="OMA" id="CNEHELQ"/>
<evidence type="ECO:0000259" key="6">
    <source>
        <dbReference type="PROSITE" id="PS50237"/>
    </source>
</evidence>
<evidence type="ECO:0000256" key="1">
    <source>
        <dbReference type="ARBA" id="ARBA00000885"/>
    </source>
</evidence>
<proteinExistence type="predicted"/>
<dbReference type="PANTHER" id="PTHR45700:SF3">
    <property type="entry name" value="UBIQUITIN-PROTEIN LIGASE E3B"/>
    <property type="match status" value="1"/>
</dbReference>
<dbReference type="PROSITE" id="PS50237">
    <property type="entry name" value="HECT"/>
    <property type="match status" value="1"/>
</dbReference>
<dbReference type="HOGENOM" id="CLU_002173_9_3_1"/>
<comment type="catalytic activity">
    <reaction evidence="1">
        <text>S-ubiquitinyl-[E2 ubiquitin-conjugating enzyme]-L-cysteine + [acceptor protein]-L-lysine = [E2 ubiquitin-conjugating enzyme]-L-cysteine + N(6)-ubiquitinyl-[acceptor protein]-L-lysine.</text>
        <dbReference type="EC" id="2.3.2.26"/>
    </reaction>
</comment>
<dbReference type="STRING" id="36166.T1GS63"/>
<dbReference type="EnsemblMetazoa" id="MESCA006511-RA">
    <property type="protein sequence ID" value="MESCA006511-PA"/>
    <property type="gene ID" value="MESCA006511"/>
</dbReference>
<dbReference type="Gene3D" id="3.90.1750.10">
    <property type="entry name" value="Hect, E3 ligase catalytic domains"/>
    <property type="match status" value="1"/>
</dbReference>
<comment type="caution">
    <text evidence="5">Lacks conserved residue(s) required for the propagation of feature annotation.</text>
</comment>
<evidence type="ECO:0000256" key="4">
    <source>
        <dbReference type="ARBA" id="ARBA00022786"/>
    </source>
</evidence>
<reference evidence="8" key="1">
    <citation type="submission" date="2013-02" db="EMBL/GenBank/DDBJ databases">
        <authorList>
            <person name="Hughes D."/>
        </authorList>
    </citation>
    <scope>NUCLEOTIDE SEQUENCE</scope>
    <source>
        <strain>Durham</strain>
        <strain evidence="8">NC isolate 2 -- Noor lab</strain>
    </source>
</reference>
<dbReference type="GO" id="GO:0061630">
    <property type="term" value="F:ubiquitin protein ligase activity"/>
    <property type="evidence" value="ECO:0007669"/>
    <property type="project" value="UniProtKB-EC"/>
</dbReference>
<dbReference type="EMBL" id="CAQQ02192518">
    <property type="status" value="NOT_ANNOTATED_CDS"/>
    <property type="molecule type" value="Genomic_DNA"/>
</dbReference>
<evidence type="ECO:0000256" key="2">
    <source>
        <dbReference type="ARBA" id="ARBA00012485"/>
    </source>
</evidence>
<feature type="domain" description="HECT" evidence="6">
    <location>
        <begin position="35"/>
        <end position="327"/>
    </location>
</feature>
<reference evidence="7" key="2">
    <citation type="submission" date="2015-06" db="UniProtKB">
        <authorList>
            <consortium name="EnsemblMetazoa"/>
        </authorList>
    </citation>
    <scope>IDENTIFICATION</scope>
</reference>
<dbReference type="FunFam" id="3.90.1750.10:FF:000014">
    <property type="entry name" value="Putative Ubiquitin-protein ligase E3C"/>
    <property type="match status" value="1"/>
</dbReference>
<dbReference type="GO" id="GO:0009966">
    <property type="term" value="P:regulation of signal transduction"/>
    <property type="evidence" value="ECO:0007669"/>
    <property type="project" value="UniProtKB-ARBA"/>
</dbReference>
<dbReference type="Proteomes" id="UP000015102">
    <property type="component" value="Unassembled WGS sequence"/>
</dbReference>
<sequence length="345" mass="39534">MGLTESACASPRSALITIHRERIVEDGYRQLAALKAHSLKGVIRVRFINQQGLHEAGIDQDGVFKEFLEETIKKVFDPSLNLFKTTSDQRLYPSPISYVQDNHLQLFEFVGRMLGKAVYEGIVVDVPFASFFLSQLLGQTQQADYSCIDELPSFDNELYKSLTFIKHYKQDVSELNLTFSVDQDVMGKIVTHELHPGGKTRAVTDNNKITYIHLMARFHMYTQIREQTSAFNRGFRSIVNPEWLGLFSAPELQRLISGDTVPLDLKDLRKHTQYYGGFHDSHRVIGWLWDILCRDFSEEERKLFLKFVTSCSKPPLLGFAHLEPPFSIRCVEVGDDEILEIPLEV</sequence>
<dbReference type="FunFam" id="3.30.2160.10:FF:000002">
    <property type="entry name" value="Putative Ubiquitin-protein ligase E3C"/>
    <property type="match status" value="1"/>
</dbReference>
<dbReference type="EC" id="2.3.2.26" evidence="2"/>
<dbReference type="Gene3D" id="3.30.2410.10">
    <property type="entry name" value="Hect, E3 ligase catalytic domain"/>
    <property type="match status" value="1"/>
</dbReference>
<accession>T1GS63</accession>
<dbReference type="InterPro" id="IPR035983">
    <property type="entry name" value="Hect_E3_ubiquitin_ligase"/>
</dbReference>
<keyword evidence="3" id="KW-0808">Transferase</keyword>
<dbReference type="SMART" id="SM00119">
    <property type="entry name" value="HECTc"/>
    <property type="match status" value="1"/>
</dbReference>
<evidence type="ECO:0000313" key="8">
    <source>
        <dbReference type="Proteomes" id="UP000015102"/>
    </source>
</evidence>
<dbReference type="Gene3D" id="3.30.2160.10">
    <property type="entry name" value="Hect, E3 ligase catalytic domain"/>
    <property type="match status" value="1"/>
</dbReference>
<evidence type="ECO:0000256" key="3">
    <source>
        <dbReference type="ARBA" id="ARBA00022679"/>
    </source>
</evidence>
<dbReference type="InterPro" id="IPR044611">
    <property type="entry name" value="E3A/B/C-like"/>
</dbReference>
<dbReference type="Pfam" id="PF00632">
    <property type="entry name" value="HECT"/>
    <property type="match status" value="1"/>
</dbReference>